<evidence type="ECO:0000313" key="3">
    <source>
        <dbReference type="EMBL" id="AIF09371.1"/>
    </source>
</evidence>
<dbReference type="EMBL" id="KF900860">
    <property type="protein sequence ID" value="AIF09371.1"/>
    <property type="molecule type" value="Genomic_DNA"/>
</dbReference>
<protein>
    <submittedName>
        <fullName evidence="3">Uncharacterized protein</fullName>
    </submittedName>
</protein>
<feature type="region of interest" description="Disordered" evidence="1">
    <location>
        <begin position="1410"/>
        <end position="1448"/>
    </location>
</feature>
<accession>A0A075GZN3</accession>
<name>A0A075GZN3_9EURY</name>
<organism evidence="3">
    <name type="scientific">uncultured marine group II/III euryarchaeote KM3_36_F10</name>
    <dbReference type="NCBI Taxonomy" id="1456440"/>
    <lineage>
        <taxon>Archaea</taxon>
        <taxon>Methanobacteriati</taxon>
        <taxon>Methanobacteriota</taxon>
        <taxon>environmental samples</taxon>
    </lineage>
</organism>
<dbReference type="Gene3D" id="2.60.40.10">
    <property type="entry name" value="Immunoglobulins"/>
    <property type="match status" value="2"/>
</dbReference>
<evidence type="ECO:0000256" key="2">
    <source>
        <dbReference type="SAM" id="Phobius"/>
    </source>
</evidence>
<keyword evidence="2" id="KW-0812">Transmembrane</keyword>
<dbReference type="InterPro" id="IPR013783">
    <property type="entry name" value="Ig-like_fold"/>
</dbReference>
<evidence type="ECO:0000256" key="1">
    <source>
        <dbReference type="SAM" id="MobiDB-lite"/>
    </source>
</evidence>
<reference evidence="3" key="1">
    <citation type="journal article" date="2014" name="Genome Biol. Evol.">
        <title>Pangenome evidence for extensive interdomain horizontal transfer affecting lineage core and shell genes in uncultured planktonic thaumarchaeota and euryarchaeota.</title>
        <authorList>
            <person name="Deschamps P."/>
            <person name="Zivanovic Y."/>
            <person name="Moreira D."/>
            <person name="Rodriguez-Valera F."/>
            <person name="Lopez-Garcia P."/>
        </authorList>
    </citation>
    <scope>NUCLEOTIDE SEQUENCE</scope>
</reference>
<sequence length="1448" mass="157272">MAGTNRTRSHMLVILMLSSLFVALVGPAAPVSANNETTAGTVSGTETWSGVHSLSGDIVIASGAKLIIEPGTTVIFPNGTHLDVRGNLCAGVSACGASGNANTAQRITFQWTAPSNGSAIGECYGMSYGNQQIWIEDPSCYEGVLIRNSIDLSQTGLRYITIDGAWGIPYYIPTVYQWRYGALVIDGASPVLNEIQFNEINTTSVLTTNLAQPRFIGGEYVVGNDDSSGVRGSAVQIYGSGTPVTPLVLESPELIGTNVGCSRQAPSRPAVWAQDTHIEISDARVTTGDYGISMQNSAGTISSSEFNVNCNGIDINSRKAVGNVDYEINIIGNEITTADGAPITVFQGGLANIIANDLEGAAEASGISIESSEVKILNNDIGPIGGWNGLWMLGSFDVIAENNTIHDVAREPIRAGEYGSSAPAPSAARIYLANNTLSTDGTGACSQTRYDDWDGDFTCPVVHVYRAGVSMYDNTINAAGNADGIRAVGALLNIQRNTFNVPGTGAIMKHYNDGYAGSQQYGTLAFFSHNTWAGVGMTYNVTKSSVTVQSEYIPSPPPGEYPVQLVWSDQEAWPANQFQTSIVPTFVKECPNCADFTPIGFPLSVGDGMGISSAMDNNSTTFTFANLSNLDRTKIHIETQPTPYAVQVRRAEMVRFQTLVNGERVENTNVLIEDALGNDLYSLYTQSDGYTPWFALPSDFHLDIRGLGGGDNPDGFADDPYEDSCNDGIDNDGDLTIDTDDEDCDYLAGTRELSRYYYTAYRFGFGYDRGNFTLTDTTLQDTINLVNQAPTVYVTQLDGHSFRKRVNLTGSAHDGNLAGVYGSDELAQWDQGGYVHEVQVKDPFTNQWSSAGLAVDTSGMSEGQVTKTNRPFSSWHYEIDMSNREEGDYIFEIRAFDGIDYSPIIYRSVKLNVQAPTISVTSPSSFSTHSEGSVTFEGTAFDHYGCPVDCSKDLEDVYFHIQGPNFDVTTPAEGGADWSWTWDFSGLPREIATYSFTIWASDSDFCKGFIDECTPAELTLTIDNSNSEPFISLISPYDGERVSVSTETTFEGVARDNDGTVSRVDFEIKDVFNNFLLVKSGSISDIAPNGAWDLVWDSTILIHDRQYLVRFRSYDGYDYSDWTEVTIVADNPPDAGNSQPTFDSSDWDDEIILYCEINSQSQDRCTKAEIDLLQFFDDVDPGQELILSVYDNENSDTDDHHSIVVNVGSEGMAVYNPVTMFFYDTDMSTWTLEDVVFVATDTFGSKINSNPVTMTVEGILFTISPPEDSTVSEDGIAVFTGIGLPGKTVTVTIGGNTVNNTVVNSDSTWSLGVPASRIEGSATPVFKYGGDQFEGSKITVSGFGDSGMGFGSIIMIAIVALTVLGGLVYFFVEFEVDEDEMLEGTAEAHEDADESEEDPYAWAKEAEIAEDDTEIQSESRLQKHDDHPGWLWDPDNQEWVPDPDHPQS</sequence>
<keyword evidence="2" id="KW-0472">Membrane</keyword>
<keyword evidence="2" id="KW-1133">Transmembrane helix</keyword>
<feature type="transmembrane region" description="Helical" evidence="2">
    <location>
        <begin position="1348"/>
        <end position="1372"/>
    </location>
</feature>
<proteinExistence type="predicted"/>
<dbReference type="Pfam" id="PF17957">
    <property type="entry name" value="Big_7"/>
    <property type="match status" value="1"/>
</dbReference>